<evidence type="ECO:0000256" key="1">
    <source>
        <dbReference type="SAM" id="MobiDB-lite"/>
    </source>
</evidence>
<dbReference type="Gene3D" id="3.40.190.10">
    <property type="entry name" value="Periplasmic binding protein-like II"/>
    <property type="match status" value="1"/>
</dbReference>
<evidence type="ECO:0000313" key="5">
    <source>
        <dbReference type="Proteomes" id="UP000003490"/>
    </source>
</evidence>
<dbReference type="OrthoDB" id="362670at2"/>
<evidence type="ECO:0000256" key="2">
    <source>
        <dbReference type="SAM" id="SignalP"/>
    </source>
</evidence>
<evidence type="ECO:0000313" key="3">
    <source>
        <dbReference type="EMBL" id="EDO62657.1"/>
    </source>
</evidence>
<reference evidence="3 5" key="2">
    <citation type="submission" date="2007-08" db="EMBL/GenBank/DDBJ databases">
        <authorList>
            <person name="Fulton L."/>
            <person name="Clifton S."/>
            <person name="Fulton B."/>
            <person name="Xu J."/>
            <person name="Minx P."/>
            <person name="Pepin K.H."/>
            <person name="Johnson M."/>
            <person name="Thiruvilangam P."/>
            <person name="Bhonagiri V."/>
            <person name="Nash W.E."/>
            <person name="Wang C."/>
            <person name="Mardis E.R."/>
            <person name="Wilson R.K."/>
        </authorList>
    </citation>
    <scope>NUCLEOTIDE SEQUENCE [LARGE SCALE GENOMIC DNA]</scope>
    <source>
        <strain evidence="3 5">DSM 753</strain>
    </source>
</reference>
<comment type="caution">
    <text evidence="3">The sequence shown here is derived from an EMBL/GenBank/DDBJ whole genome shotgun (WGS) entry which is preliminary data.</text>
</comment>
<dbReference type="SUPFAM" id="SSF53850">
    <property type="entry name" value="Periplasmic binding protein-like II"/>
    <property type="match status" value="1"/>
</dbReference>
<name>A7VPJ5_9FIRM</name>
<dbReference type="PANTHER" id="PTHR43649:SF12">
    <property type="entry name" value="DIACETYLCHITOBIOSE BINDING PROTEIN DASA"/>
    <property type="match status" value="1"/>
</dbReference>
<dbReference type="EMBL" id="NOXF01000006">
    <property type="protein sequence ID" value="PEQ24272.1"/>
    <property type="molecule type" value="Genomic_DNA"/>
</dbReference>
<dbReference type="PANTHER" id="PTHR43649">
    <property type="entry name" value="ARABINOSE-BINDING PROTEIN-RELATED"/>
    <property type="match status" value="1"/>
</dbReference>
<protein>
    <submittedName>
        <fullName evidence="3">ABC transporter, solute-binding protein</fullName>
    </submittedName>
</protein>
<reference evidence="3 5" key="1">
    <citation type="submission" date="2007-08" db="EMBL/GenBank/DDBJ databases">
        <title>Draft genome sequence of Clostridium leptum (DSM 753).</title>
        <authorList>
            <person name="Sudarsanam P."/>
            <person name="Ley R."/>
            <person name="Guruge J."/>
            <person name="Turnbaugh P.J."/>
            <person name="Mahowald M."/>
            <person name="Liep D."/>
            <person name="Gordon J."/>
        </authorList>
    </citation>
    <scope>NUCLEOTIDE SEQUENCE [LARGE SCALE GENOMIC DNA]</scope>
    <source>
        <strain evidence="3 5">DSM 753</strain>
    </source>
</reference>
<dbReference type="Pfam" id="PF01547">
    <property type="entry name" value="SBP_bac_1"/>
    <property type="match status" value="1"/>
</dbReference>
<dbReference type="EMBL" id="ABCB02000013">
    <property type="protein sequence ID" value="EDO62657.1"/>
    <property type="molecule type" value="Genomic_DNA"/>
</dbReference>
<sequence length="450" mass="50173">MKKGIAFLLALAMSVPLIGCSSDGGTSSGSGEGNSQAASQTGDESSASGDKIVLDVVTMTGYGNGLEANKEFMKKYTEEVNPNVEINLEELSIDGSEWNVYVSKLATMAASGTLPDVFDMATEGIQMVYKNNLAQPLNTYFDSHEGIYESVLEDTYDPKLIEPFINGEDVYGLVTMWNPCITHLNTDYLEEAGLSLPSADWDTDEFLRYCEALTKTNEDGSKRYALLVPDYYFAVSAWLFSWDASFLNEDWTEAACDSENAIECFQFIHDLIYKYQYAPVPQPNDNYQQMFVDEQIAMITAGRWPLATYEANGFRTVGVQYNPSFKTQANVYGTQGFMISSTTDHYDEACEFLVWTASEDFIKEFVKFGSTPSRLECGEEIIESAGYPENREVFFETLTKGMKSVEAPTSYADLGTIFDTYFSMMMTDENADIASICQQMADEMDVALQK</sequence>
<keyword evidence="6" id="KW-1185">Reference proteome</keyword>
<dbReference type="HOGENOM" id="CLU_031285_10_5_9"/>
<dbReference type="eggNOG" id="COG1653">
    <property type="taxonomic scope" value="Bacteria"/>
</dbReference>
<feature type="signal peptide" evidence="2">
    <location>
        <begin position="1"/>
        <end position="19"/>
    </location>
</feature>
<gene>
    <name evidence="4" type="ORF">CH238_08740</name>
    <name evidence="3" type="ORF">CLOLEP_00471</name>
</gene>
<dbReference type="InterPro" id="IPR006059">
    <property type="entry name" value="SBP"/>
</dbReference>
<organism evidence="3 5">
    <name type="scientific">[Clostridium] leptum DSM 753</name>
    <dbReference type="NCBI Taxonomy" id="428125"/>
    <lineage>
        <taxon>Bacteria</taxon>
        <taxon>Bacillati</taxon>
        <taxon>Bacillota</taxon>
        <taxon>Clostridia</taxon>
        <taxon>Eubacteriales</taxon>
        <taxon>Oscillospiraceae</taxon>
        <taxon>Oscillospiraceae incertae sedis</taxon>
    </lineage>
</organism>
<feature type="compositionally biased region" description="Polar residues" evidence="1">
    <location>
        <begin position="36"/>
        <end position="47"/>
    </location>
</feature>
<keyword evidence="2" id="KW-0732">Signal</keyword>
<evidence type="ECO:0000313" key="6">
    <source>
        <dbReference type="Proteomes" id="UP000220611"/>
    </source>
</evidence>
<accession>A7VPJ5</accession>
<reference evidence="4 6" key="3">
    <citation type="submission" date="2017-07" db="EMBL/GenBank/DDBJ databases">
        <title>Prevalence of linear plasmids in Cutibacterium (Propionibacterium) acnes isolates obtained from prostatic tissue.</title>
        <authorList>
            <person name="Davidsson S."/>
            <person name="Carlsson J."/>
            <person name="Molling P."/>
            <person name="Andren O."/>
            <person name="Andersson S.-O."/>
            <person name="Brzuszkiewicz E."/>
            <person name="Poehlein A."/>
            <person name="Al-Zeer M."/>
            <person name="Brinkmann V."/>
            <person name="Scavenius C."/>
            <person name="Nazipi S."/>
            <person name="Soderquist B."/>
            <person name="Bruggemann H."/>
        </authorList>
    </citation>
    <scope>NUCLEOTIDE SEQUENCE [LARGE SCALE GENOMIC DNA]</scope>
    <source>
        <strain evidence="4 6">DSM 753</strain>
    </source>
</reference>
<feature type="region of interest" description="Disordered" evidence="1">
    <location>
        <begin position="23"/>
        <end position="47"/>
    </location>
</feature>
<feature type="chain" id="PRO_5041856731" evidence="2">
    <location>
        <begin position="20"/>
        <end position="450"/>
    </location>
</feature>
<dbReference type="InterPro" id="IPR050490">
    <property type="entry name" value="Bact_solute-bd_prot1"/>
</dbReference>
<dbReference type="Proteomes" id="UP000220611">
    <property type="component" value="Unassembled WGS sequence"/>
</dbReference>
<dbReference type="AlphaFoldDB" id="A7VPJ5"/>
<proteinExistence type="predicted"/>
<evidence type="ECO:0000313" key="4">
    <source>
        <dbReference type="EMBL" id="PEQ24272.1"/>
    </source>
</evidence>
<dbReference type="Proteomes" id="UP000003490">
    <property type="component" value="Unassembled WGS sequence"/>
</dbReference>